<evidence type="ECO:0000313" key="6">
    <source>
        <dbReference type="Proteomes" id="UP001501461"/>
    </source>
</evidence>
<dbReference type="Gene3D" id="3.30.559.10">
    <property type="entry name" value="Chloramphenicol acetyltransferase-like domain"/>
    <property type="match status" value="1"/>
</dbReference>
<dbReference type="PANTHER" id="PTHR22589">
    <property type="entry name" value="CARNITINE O-ACYLTRANSFERASE"/>
    <property type="match status" value="1"/>
</dbReference>
<dbReference type="EMBL" id="BAAAMN010000020">
    <property type="protein sequence ID" value="GAA2033944.1"/>
    <property type="molecule type" value="Genomic_DNA"/>
</dbReference>
<dbReference type="Pfam" id="PF00755">
    <property type="entry name" value="Carn_acyltransf"/>
    <property type="match status" value="1"/>
</dbReference>
<evidence type="ECO:0000256" key="2">
    <source>
        <dbReference type="ARBA" id="ARBA00022679"/>
    </source>
</evidence>
<dbReference type="RefSeq" id="WP_343956831.1">
    <property type="nucleotide sequence ID" value="NZ_BAAAMN010000020.1"/>
</dbReference>
<evidence type="ECO:0000313" key="5">
    <source>
        <dbReference type="EMBL" id="GAA2033944.1"/>
    </source>
</evidence>
<comment type="caution">
    <text evidence="5">The sequence shown here is derived from an EMBL/GenBank/DDBJ whole genome shotgun (WGS) entry which is preliminary data.</text>
</comment>
<evidence type="ECO:0000256" key="3">
    <source>
        <dbReference type="ARBA" id="ARBA00023315"/>
    </source>
</evidence>
<comment type="similarity">
    <text evidence="1">Belongs to the carnitine/choline acetyltransferase family.</text>
</comment>
<keyword evidence="3" id="KW-0012">Acyltransferase</keyword>
<sequence length="570" mass="63231">MRTYPHHLTTDLPVLPVPRLDESLERYRKTSAAVLDAAGEADVNQAIADFAIGQAPALQQTLEEYAEATAETGSNWMAEQWLASYLSDREPLLLNTSVTFQLNLPTESTGVDRVVELLQRIGSIHILQAKRATPAEVNARGQRMSMDGWANFNGGIRTPAADVDLWTRAGSGATYCSIGILHLGRMWEVPLTGSEGKLLNTEHLRASVHYVLAQTQPAKHSFAGFSALGSAVLAENPPWRQHENRDVYDRLSNMLFTITLDPNAEDDIYTLKRWAFHPGNAWVYKPISYQASLDTNMLTASVDHTALDGGTLAAAVARMQQVDLTALDTQSDAQLSEATELTWTNAQYDLTEYHAKANMMRAERVLVRRDQHLPFEISADARAQLISMIAQQLTFGTIRAHYQACDMRHFRAGRTEVIRPVTLEAVHFVTNLVNGSPSQTQFNAALAAHREWVIAAKSGQAFDRHFFMLQHIGTELGGAHAQVFTENTEARENFLATSTMGNQDVIMRYLFAPMQDDGFAVNYTTVTGGTEFLITWVEGTPKAEAFQHNLQRAAELLYDFIASIDPIHSA</sequence>
<dbReference type="InterPro" id="IPR042231">
    <property type="entry name" value="Cho/carn_acyl_trans_2"/>
</dbReference>
<protein>
    <recommendedName>
        <fullName evidence="4">Choline/carnitine acyltransferase domain-containing protein</fullName>
    </recommendedName>
</protein>
<keyword evidence="2" id="KW-0808">Transferase</keyword>
<dbReference type="Proteomes" id="UP001501461">
    <property type="component" value="Unassembled WGS sequence"/>
</dbReference>
<dbReference type="InterPro" id="IPR023213">
    <property type="entry name" value="CAT-like_dom_sf"/>
</dbReference>
<gene>
    <name evidence="5" type="ORF">GCM10009720_13130</name>
</gene>
<dbReference type="InterPro" id="IPR039551">
    <property type="entry name" value="Cho/carn_acyl_trans"/>
</dbReference>
<dbReference type="Gene3D" id="3.30.559.70">
    <property type="entry name" value="Choline/Carnitine o-acyltransferase, domain 2"/>
    <property type="match status" value="1"/>
</dbReference>
<name>A0ABN2UCX5_9MICC</name>
<feature type="domain" description="Choline/carnitine acyltransferase" evidence="4">
    <location>
        <begin position="15"/>
        <end position="551"/>
    </location>
</feature>
<dbReference type="InterPro" id="IPR000542">
    <property type="entry name" value="Carn_acyl_trans"/>
</dbReference>
<dbReference type="SUPFAM" id="SSF52777">
    <property type="entry name" value="CoA-dependent acyltransferases"/>
    <property type="match status" value="2"/>
</dbReference>
<dbReference type="PROSITE" id="PS00439">
    <property type="entry name" value="ACYLTRANSF_C_1"/>
    <property type="match status" value="1"/>
</dbReference>
<accession>A0ABN2UCX5</accession>
<reference evidence="5 6" key="1">
    <citation type="journal article" date="2019" name="Int. J. Syst. Evol. Microbiol.">
        <title>The Global Catalogue of Microorganisms (GCM) 10K type strain sequencing project: providing services to taxonomists for standard genome sequencing and annotation.</title>
        <authorList>
            <consortium name="The Broad Institute Genomics Platform"/>
            <consortium name="The Broad Institute Genome Sequencing Center for Infectious Disease"/>
            <person name="Wu L."/>
            <person name="Ma J."/>
        </authorList>
    </citation>
    <scope>NUCLEOTIDE SEQUENCE [LARGE SCALE GENOMIC DNA]</scope>
    <source>
        <strain evidence="5 6">JCM 13595</strain>
    </source>
</reference>
<evidence type="ECO:0000259" key="4">
    <source>
        <dbReference type="Pfam" id="PF00755"/>
    </source>
</evidence>
<evidence type="ECO:0000256" key="1">
    <source>
        <dbReference type="ARBA" id="ARBA00005232"/>
    </source>
</evidence>
<proteinExistence type="inferred from homology"/>
<keyword evidence="6" id="KW-1185">Reference proteome</keyword>
<organism evidence="5 6">
    <name type="scientific">Yaniella flava</name>
    <dbReference type="NCBI Taxonomy" id="287930"/>
    <lineage>
        <taxon>Bacteria</taxon>
        <taxon>Bacillati</taxon>
        <taxon>Actinomycetota</taxon>
        <taxon>Actinomycetes</taxon>
        <taxon>Micrococcales</taxon>
        <taxon>Micrococcaceae</taxon>
        <taxon>Yaniella</taxon>
    </lineage>
</organism>
<dbReference type="PANTHER" id="PTHR22589:SF31">
    <property type="entry name" value="CARNITINE O-PALMITOYLTRANSFERASE"/>
    <property type="match status" value="1"/>
</dbReference>